<accession>A0A2P5BMR5</accession>
<dbReference type="AlphaFoldDB" id="A0A2P5BMR5"/>
<feature type="compositionally biased region" description="Basic and acidic residues" evidence="1">
    <location>
        <begin position="105"/>
        <end position="114"/>
    </location>
</feature>
<protein>
    <submittedName>
        <fullName evidence="2">Uncharacterized protein</fullName>
    </submittedName>
</protein>
<evidence type="ECO:0000313" key="3">
    <source>
        <dbReference type="Proteomes" id="UP000237105"/>
    </source>
</evidence>
<evidence type="ECO:0000313" key="2">
    <source>
        <dbReference type="EMBL" id="PON50087.1"/>
    </source>
</evidence>
<dbReference type="EMBL" id="JXTB01000250">
    <property type="protein sequence ID" value="PON50087.1"/>
    <property type="molecule type" value="Genomic_DNA"/>
</dbReference>
<sequence length="205" mass="22552">GSGCHPIVDAFIGSAILPRDLLQRPPFGLTDQESEQKAQDVGSSQDVHGPLNFPRFAIQSISLNPECPDDRSGLPGSSAESMTGGPHARRKQFGRQHKSGAVRPEVGEEKGETVENSKQFSVAILKVIVLDSYDHHEDGHHEEAEKLDFETTEFFDEEDSEPVTGEGSTQGDHEHGTCCFEHLSQSVDFKVLVDQIDRRENVFLG</sequence>
<feature type="compositionally biased region" description="Basic residues" evidence="1">
    <location>
        <begin position="87"/>
        <end position="100"/>
    </location>
</feature>
<feature type="non-terminal residue" evidence="2">
    <location>
        <position position="1"/>
    </location>
</feature>
<proteinExistence type="predicted"/>
<dbReference type="Proteomes" id="UP000237105">
    <property type="component" value="Unassembled WGS sequence"/>
</dbReference>
<feature type="region of interest" description="Disordered" evidence="1">
    <location>
        <begin position="24"/>
        <end position="114"/>
    </location>
</feature>
<name>A0A2P5BMR5_PARAD</name>
<comment type="caution">
    <text evidence="2">The sequence shown here is derived from an EMBL/GenBank/DDBJ whole genome shotgun (WGS) entry which is preliminary data.</text>
</comment>
<gene>
    <name evidence="2" type="ORF">PanWU01x14_225290</name>
</gene>
<reference evidence="3" key="1">
    <citation type="submission" date="2016-06" db="EMBL/GenBank/DDBJ databases">
        <title>Parallel loss of symbiosis genes in relatives of nitrogen-fixing non-legume Parasponia.</title>
        <authorList>
            <person name="Van Velzen R."/>
            <person name="Holmer R."/>
            <person name="Bu F."/>
            <person name="Rutten L."/>
            <person name="Van Zeijl A."/>
            <person name="Liu W."/>
            <person name="Santuari L."/>
            <person name="Cao Q."/>
            <person name="Sharma T."/>
            <person name="Shen D."/>
            <person name="Roswanjaya Y."/>
            <person name="Wardhani T."/>
            <person name="Kalhor M.S."/>
            <person name="Jansen J."/>
            <person name="Van den Hoogen J."/>
            <person name="Gungor B."/>
            <person name="Hartog M."/>
            <person name="Hontelez J."/>
            <person name="Verver J."/>
            <person name="Yang W.-C."/>
            <person name="Schijlen E."/>
            <person name="Repin R."/>
            <person name="Schilthuizen M."/>
            <person name="Schranz E."/>
            <person name="Heidstra R."/>
            <person name="Miyata K."/>
            <person name="Fedorova E."/>
            <person name="Kohlen W."/>
            <person name="Bisseling T."/>
            <person name="Smit S."/>
            <person name="Geurts R."/>
        </authorList>
    </citation>
    <scope>NUCLEOTIDE SEQUENCE [LARGE SCALE GENOMIC DNA]</scope>
    <source>
        <strain evidence="3">cv. WU1-14</strain>
    </source>
</reference>
<dbReference type="OrthoDB" id="10400790at2759"/>
<organism evidence="2 3">
    <name type="scientific">Parasponia andersonii</name>
    <name type="common">Sponia andersonii</name>
    <dbReference type="NCBI Taxonomy" id="3476"/>
    <lineage>
        <taxon>Eukaryota</taxon>
        <taxon>Viridiplantae</taxon>
        <taxon>Streptophyta</taxon>
        <taxon>Embryophyta</taxon>
        <taxon>Tracheophyta</taxon>
        <taxon>Spermatophyta</taxon>
        <taxon>Magnoliopsida</taxon>
        <taxon>eudicotyledons</taxon>
        <taxon>Gunneridae</taxon>
        <taxon>Pentapetalae</taxon>
        <taxon>rosids</taxon>
        <taxon>fabids</taxon>
        <taxon>Rosales</taxon>
        <taxon>Cannabaceae</taxon>
        <taxon>Parasponia</taxon>
    </lineage>
</organism>
<keyword evidence="3" id="KW-1185">Reference proteome</keyword>
<evidence type="ECO:0000256" key="1">
    <source>
        <dbReference type="SAM" id="MobiDB-lite"/>
    </source>
</evidence>